<accession>A0ABR2ZNK6</accession>
<dbReference type="PROSITE" id="PS00434">
    <property type="entry name" value="HSF_DOMAIN"/>
    <property type="match status" value="1"/>
</dbReference>
<sequence>MHQQQQQQYPSRPFPLRITTSTSSSSINSSGSGSSSAPPSRKRSFTSNPSSASAGPSSAVLPSASTPGANESDPNEPPESTPTFGNAGGGDMDMDNDFSSMPPSSAVSTTTSATFLGTPSGGASPIDGNNSGSGGDDDGNSGGLFGGSGNGNGGSGGMREGPGILGGVGGIMGMLGKPMPTNNFVTKLYQMINDPKSAHFITWNELGTSFVVSNVGEFSRSILGSHFKHNNFSSFVRQLNMYGFHKINRTPRAQRTSTDAQTWEFSHHKFLRGRPDLLDEIKRKALEPDPGVKQRVELPGEVAAQLNTMRDDNRRMWDQLNAERRKVERLVGVVNRLWDFVGKGFPGSIPPFPINDLLDNSSLPMPSTTVPSSTSAVPSSSNPNPSINGTGNNAGSDSADNPNIYITSPTATTPASRYGAGAGTGGNHFGMNMSPGSSPTTMDFPSHIHGHGQMSSHQPFHHQHQQHHAHQQHHQPHHLSRQHNFPMNSFGSRSGSPHPNNEQGDGGGSGPANVNDMFEDGSMSSSSSVMSPTGGGGGDGDGPGDGPGQTITGRGSTKRQRMSTSVDDLPSFGHSHHGHMGVGVHGVVGGVGSPYQQQSPLQSPQQVQSQSQPFLSPPDSKKFSTRARSDSAPLGYGGMGMGGGAGAGGSALSPWSGPGGSGILGRPRSGSGLLQAGHNRMMRSAMGSMAGSNGGQGLGLQMPSNTPPGGQPGR</sequence>
<dbReference type="Gene3D" id="1.10.10.10">
    <property type="entry name" value="Winged helix-like DNA-binding domain superfamily/Winged helix DNA-binding domain"/>
    <property type="match status" value="1"/>
</dbReference>
<dbReference type="PANTHER" id="PTHR10015">
    <property type="entry name" value="HEAT SHOCK TRANSCRIPTION FACTOR"/>
    <property type="match status" value="1"/>
</dbReference>
<feature type="region of interest" description="Disordered" evidence="6">
    <location>
        <begin position="363"/>
        <end position="714"/>
    </location>
</feature>
<keyword evidence="4" id="KW-0539">Nucleus</keyword>
<evidence type="ECO:0000256" key="6">
    <source>
        <dbReference type="SAM" id="MobiDB-lite"/>
    </source>
</evidence>
<feature type="compositionally biased region" description="Low complexity" evidence="6">
    <location>
        <begin position="18"/>
        <end position="36"/>
    </location>
</feature>
<evidence type="ECO:0000259" key="7">
    <source>
        <dbReference type="PROSITE" id="PS00434"/>
    </source>
</evidence>
<dbReference type="PRINTS" id="PR00056">
    <property type="entry name" value="HSFDOMAIN"/>
</dbReference>
<feature type="compositionally biased region" description="Low complexity" evidence="6">
    <location>
        <begin position="664"/>
        <end position="673"/>
    </location>
</feature>
<proteinExistence type="inferred from homology"/>
<feature type="compositionally biased region" description="Polar residues" evidence="6">
    <location>
        <begin position="387"/>
        <end position="415"/>
    </location>
</feature>
<evidence type="ECO:0000313" key="8">
    <source>
        <dbReference type="EMBL" id="KAL0062514.1"/>
    </source>
</evidence>
<name>A0ABR2ZNK6_9AGAR</name>
<feature type="compositionally biased region" description="Low complexity" evidence="6">
    <location>
        <begin position="682"/>
        <end position="691"/>
    </location>
</feature>
<organism evidence="8 9">
    <name type="scientific">Marasmius tenuissimus</name>
    <dbReference type="NCBI Taxonomy" id="585030"/>
    <lineage>
        <taxon>Eukaryota</taxon>
        <taxon>Fungi</taxon>
        <taxon>Dikarya</taxon>
        <taxon>Basidiomycota</taxon>
        <taxon>Agaricomycotina</taxon>
        <taxon>Agaricomycetes</taxon>
        <taxon>Agaricomycetidae</taxon>
        <taxon>Agaricales</taxon>
        <taxon>Marasmiineae</taxon>
        <taxon>Marasmiaceae</taxon>
        <taxon>Marasmius</taxon>
    </lineage>
</organism>
<feature type="compositionally biased region" description="Low complexity" evidence="6">
    <location>
        <begin position="593"/>
        <end position="618"/>
    </location>
</feature>
<evidence type="ECO:0000256" key="2">
    <source>
        <dbReference type="ARBA" id="ARBA00006403"/>
    </source>
</evidence>
<dbReference type="InterPro" id="IPR036388">
    <property type="entry name" value="WH-like_DNA-bd_sf"/>
</dbReference>
<keyword evidence="9" id="KW-1185">Reference proteome</keyword>
<evidence type="ECO:0000256" key="4">
    <source>
        <dbReference type="ARBA" id="ARBA00023242"/>
    </source>
</evidence>
<feature type="compositionally biased region" description="Pro residues" evidence="6">
    <location>
        <begin position="705"/>
        <end position="714"/>
    </location>
</feature>
<dbReference type="EMBL" id="JBBXMP010000103">
    <property type="protein sequence ID" value="KAL0062514.1"/>
    <property type="molecule type" value="Genomic_DNA"/>
</dbReference>
<feature type="compositionally biased region" description="Polar residues" evidence="6">
    <location>
        <begin position="482"/>
        <end position="503"/>
    </location>
</feature>
<protein>
    <recommendedName>
        <fullName evidence="7">HSF-type DNA-binding domain-containing protein</fullName>
    </recommendedName>
</protein>
<feature type="compositionally biased region" description="Gly residues" evidence="6">
    <location>
        <begin position="580"/>
        <end position="592"/>
    </location>
</feature>
<feature type="compositionally biased region" description="Gly residues" evidence="6">
    <location>
        <begin position="635"/>
        <end position="649"/>
    </location>
</feature>
<feature type="compositionally biased region" description="Low complexity" evidence="6">
    <location>
        <begin position="363"/>
        <end position="386"/>
    </location>
</feature>
<dbReference type="InterPro" id="IPR000232">
    <property type="entry name" value="HSF_DNA-bd"/>
</dbReference>
<dbReference type="SMART" id="SM00415">
    <property type="entry name" value="HSF"/>
    <property type="match status" value="1"/>
</dbReference>
<evidence type="ECO:0000256" key="1">
    <source>
        <dbReference type="ARBA" id="ARBA00004123"/>
    </source>
</evidence>
<evidence type="ECO:0000256" key="5">
    <source>
        <dbReference type="RuleBase" id="RU004020"/>
    </source>
</evidence>
<feature type="compositionally biased region" description="Low complexity" evidence="6">
    <location>
        <begin position="520"/>
        <end position="532"/>
    </location>
</feature>
<comment type="subcellular location">
    <subcellularLocation>
        <location evidence="1">Nucleus</location>
    </subcellularLocation>
</comment>
<comment type="similarity">
    <text evidence="2 5">Belongs to the HSF family.</text>
</comment>
<evidence type="ECO:0000256" key="3">
    <source>
        <dbReference type="ARBA" id="ARBA00023125"/>
    </source>
</evidence>
<dbReference type="Pfam" id="PF00447">
    <property type="entry name" value="HSF_DNA-bind"/>
    <property type="match status" value="1"/>
</dbReference>
<comment type="caution">
    <text evidence="8">The sequence shown here is derived from an EMBL/GenBank/DDBJ whole genome shotgun (WGS) entry which is preliminary data.</text>
</comment>
<dbReference type="InterPro" id="IPR036390">
    <property type="entry name" value="WH_DNA-bd_sf"/>
</dbReference>
<gene>
    <name evidence="8" type="ORF">AAF712_010648</name>
</gene>
<feature type="compositionally biased region" description="Low complexity" evidence="6">
    <location>
        <begin position="97"/>
        <end position="114"/>
    </location>
</feature>
<feature type="compositionally biased region" description="Low complexity" evidence="6">
    <location>
        <begin position="47"/>
        <end position="65"/>
    </location>
</feature>
<feature type="domain" description="HSF-type DNA-binding" evidence="7">
    <location>
        <begin position="223"/>
        <end position="247"/>
    </location>
</feature>
<keyword evidence="3" id="KW-0238">DNA-binding</keyword>
<feature type="compositionally biased region" description="Gly residues" evidence="6">
    <location>
        <begin position="140"/>
        <end position="161"/>
    </location>
</feature>
<feature type="region of interest" description="Disordered" evidence="6">
    <location>
        <begin position="1"/>
        <end position="161"/>
    </location>
</feature>
<feature type="compositionally biased region" description="Basic residues" evidence="6">
    <location>
        <begin position="459"/>
        <end position="481"/>
    </location>
</feature>
<feature type="compositionally biased region" description="Gly residues" evidence="6">
    <location>
        <begin position="533"/>
        <end position="547"/>
    </location>
</feature>
<evidence type="ECO:0000313" key="9">
    <source>
        <dbReference type="Proteomes" id="UP001437256"/>
    </source>
</evidence>
<dbReference type="PANTHER" id="PTHR10015:SF427">
    <property type="entry name" value="HEAT SHOCK FACTOR PROTEIN"/>
    <property type="match status" value="1"/>
</dbReference>
<dbReference type="Proteomes" id="UP001437256">
    <property type="component" value="Unassembled WGS sequence"/>
</dbReference>
<reference evidence="8 9" key="1">
    <citation type="submission" date="2024-05" db="EMBL/GenBank/DDBJ databases">
        <title>A draft genome resource for the thread blight pathogen Marasmius tenuissimus strain MS-2.</title>
        <authorList>
            <person name="Yulfo-Soto G.E."/>
            <person name="Baruah I.K."/>
            <person name="Amoako-Attah I."/>
            <person name="Bukari Y."/>
            <person name="Meinhardt L.W."/>
            <person name="Bailey B.A."/>
            <person name="Cohen S.P."/>
        </authorList>
    </citation>
    <scope>NUCLEOTIDE SEQUENCE [LARGE SCALE GENOMIC DNA]</scope>
    <source>
        <strain evidence="8 9">MS-2</strain>
    </source>
</reference>
<feature type="compositionally biased region" description="Polar residues" evidence="6">
    <location>
        <begin position="434"/>
        <end position="443"/>
    </location>
</feature>
<dbReference type="SUPFAM" id="SSF46785">
    <property type="entry name" value="Winged helix' DNA-binding domain"/>
    <property type="match status" value="1"/>
</dbReference>